<dbReference type="OrthoDB" id="10258955at2759"/>
<evidence type="ECO:0000256" key="2">
    <source>
        <dbReference type="ARBA" id="ARBA00022723"/>
    </source>
</evidence>
<comment type="cofactor">
    <cofactor evidence="1">
        <name>Zn(2+)</name>
        <dbReference type="ChEBI" id="CHEBI:29105"/>
    </cofactor>
</comment>
<dbReference type="GO" id="GO:0004038">
    <property type="term" value="F:allantoinase activity"/>
    <property type="evidence" value="ECO:0007669"/>
    <property type="project" value="TreeGrafter"/>
</dbReference>
<keyword evidence="6" id="KW-1185">Reference proteome</keyword>
<organism evidence="5 6">
    <name type="scientific">Lachnellula suecica</name>
    <dbReference type="NCBI Taxonomy" id="602035"/>
    <lineage>
        <taxon>Eukaryota</taxon>
        <taxon>Fungi</taxon>
        <taxon>Dikarya</taxon>
        <taxon>Ascomycota</taxon>
        <taxon>Pezizomycotina</taxon>
        <taxon>Leotiomycetes</taxon>
        <taxon>Helotiales</taxon>
        <taxon>Lachnaceae</taxon>
        <taxon>Lachnellula</taxon>
    </lineage>
</organism>
<dbReference type="PROSITE" id="PS00482">
    <property type="entry name" value="DIHYDROOROTASE_1"/>
    <property type="match status" value="1"/>
</dbReference>
<dbReference type="AlphaFoldDB" id="A0A8T9CM86"/>
<dbReference type="SUPFAM" id="SSF51556">
    <property type="entry name" value="Metallo-dependent hydrolases"/>
    <property type="match status" value="1"/>
</dbReference>
<protein>
    <submittedName>
        <fullName evidence="5">Allantoinase</fullName>
    </submittedName>
</protein>
<dbReference type="InterPro" id="IPR002195">
    <property type="entry name" value="Dihydroorotase_CS"/>
</dbReference>
<keyword evidence="3" id="KW-0378">Hydrolase</keyword>
<dbReference type="Pfam" id="PF01979">
    <property type="entry name" value="Amidohydro_1"/>
    <property type="match status" value="2"/>
</dbReference>
<feature type="domain" description="Amidohydrolase-related" evidence="4">
    <location>
        <begin position="87"/>
        <end position="205"/>
    </location>
</feature>
<dbReference type="InterPro" id="IPR050138">
    <property type="entry name" value="DHOase/Allantoinase_Hydrolase"/>
</dbReference>
<dbReference type="Gene3D" id="3.20.20.140">
    <property type="entry name" value="Metal-dependent hydrolases"/>
    <property type="match status" value="1"/>
</dbReference>
<dbReference type="PROSITE" id="PS01137">
    <property type="entry name" value="TATD_1"/>
    <property type="match status" value="1"/>
</dbReference>
<dbReference type="GO" id="GO:0006145">
    <property type="term" value="P:purine nucleobase catabolic process"/>
    <property type="evidence" value="ECO:0007669"/>
    <property type="project" value="TreeGrafter"/>
</dbReference>
<dbReference type="Proteomes" id="UP000469558">
    <property type="component" value="Unassembled WGS sequence"/>
</dbReference>
<dbReference type="SUPFAM" id="SSF51338">
    <property type="entry name" value="Composite domain of metallo-dependent hydrolases"/>
    <property type="match status" value="1"/>
</dbReference>
<evidence type="ECO:0000256" key="3">
    <source>
        <dbReference type="ARBA" id="ARBA00022801"/>
    </source>
</evidence>
<dbReference type="InterPro" id="IPR018228">
    <property type="entry name" value="DNase_TatD-rel_CS"/>
</dbReference>
<evidence type="ECO:0000313" key="6">
    <source>
        <dbReference type="Proteomes" id="UP000469558"/>
    </source>
</evidence>
<dbReference type="EMBL" id="QGMK01000152">
    <property type="protein sequence ID" value="TVY83803.1"/>
    <property type="molecule type" value="Genomic_DNA"/>
</dbReference>
<dbReference type="PANTHER" id="PTHR43668">
    <property type="entry name" value="ALLANTOINASE"/>
    <property type="match status" value="1"/>
</dbReference>
<dbReference type="GO" id="GO:0005737">
    <property type="term" value="C:cytoplasm"/>
    <property type="evidence" value="ECO:0007669"/>
    <property type="project" value="TreeGrafter"/>
</dbReference>
<evidence type="ECO:0000256" key="1">
    <source>
        <dbReference type="ARBA" id="ARBA00001947"/>
    </source>
</evidence>
<gene>
    <name evidence="5" type="primary">DAL1</name>
    <name evidence="5" type="ORF">LSUE1_G004835</name>
</gene>
<dbReference type="InterPro" id="IPR011059">
    <property type="entry name" value="Metal-dep_hydrolase_composite"/>
</dbReference>
<evidence type="ECO:0000313" key="5">
    <source>
        <dbReference type="EMBL" id="TVY83803.1"/>
    </source>
</evidence>
<feature type="domain" description="Amidohydrolase-related" evidence="4">
    <location>
        <begin position="335"/>
        <end position="510"/>
    </location>
</feature>
<dbReference type="InterPro" id="IPR006680">
    <property type="entry name" value="Amidohydro-rel"/>
</dbReference>
<dbReference type="PANTHER" id="PTHR43668:SF2">
    <property type="entry name" value="ALLANTOINASE"/>
    <property type="match status" value="1"/>
</dbReference>
<keyword evidence="2" id="KW-0479">Metal-binding</keyword>
<evidence type="ECO:0000259" key="4">
    <source>
        <dbReference type="Pfam" id="PF01979"/>
    </source>
</evidence>
<accession>A0A8T9CM86</accession>
<proteinExistence type="predicted"/>
<dbReference type="GO" id="GO:0046872">
    <property type="term" value="F:metal ion binding"/>
    <property type="evidence" value="ECO:0007669"/>
    <property type="project" value="UniProtKB-KW"/>
</dbReference>
<dbReference type="InterPro" id="IPR032466">
    <property type="entry name" value="Metal_Hydrolase"/>
</dbReference>
<name>A0A8T9CM86_9HELO</name>
<sequence>MDFTDASNHFREPAVSLTPPYDSNIPLTVLVSSRAVIFDEENNLVVSPATLTLSPQTGTIISILPTILPASSFPANTQYIDHTPHLLLPGLVDAHVHLNEPGRTEWEGFNTGTRAAASGGVTTVIDMPLNAIPPTTTLIGLKEKIKAAEGKCWVDVGFYGGIIPGNSQELLPLVQAGVRGFKGFLIESGVDEFPAVSASDVALAMTTLASTPTTLMFHAEMIPPITASVGDDVQVSLPPLSPSGPLTSYSTFLSSRPPAFETYAIEEILSLSHLAPALHLHIVHLSAIEAIPILRAAKDRGVNITAETCFHYLALAAEEVAEGDTRHKCCPPIRSSSNRDGLWDELAKPDSVLQTIVSDHSPCTPELKLLPESLSHGCGAHAEVKGVNGEIISSKEAEEKEKGDFFASWGGISSVGLGLPILWTAANARSSSISILDVVRLCAVNTSAQVGLSHKKGALRPGMDADVCVFDDSAEWVVGREEMLFRNKVSPYQGRTMKGSVRETWVRGTKVFERGGSNLGFVGKGGVPAGRLLLERRKI</sequence>
<comment type="caution">
    <text evidence="5">The sequence shown here is derived from an EMBL/GenBank/DDBJ whole genome shotgun (WGS) entry which is preliminary data.</text>
</comment>
<reference evidence="5 6" key="1">
    <citation type="submission" date="2018-05" db="EMBL/GenBank/DDBJ databases">
        <title>Genome sequencing and assembly of the regulated plant pathogen Lachnellula willkommii and related sister species for the development of diagnostic species identification markers.</title>
        <authorList>
            <person name="Giroux E."/>
            <person name="Bilodeau G."/>
        </authorList>
    </citation>
    <scope>NUCLEOTIDE SEQUENCE [LARGE SCALE GENOMIC DNA]</scope>
    <source>
        <strain evidence="5 6">CBS 268.59</strain>
    </source>
</reference>